<name>V8P3A8_OPHHA</name>
<comment type="caution">
    <text evidence="1">The sequence shown here is derived from an EMBL/GenBank/DDBJ whole genome shotgun (WGS) entry which is preliminary data.</text>
</comment>
<reference evidence="1 2" key="1">
    <citation type="journal article" date="2013" name="Proc. Natl. Acad. Sci. U.S.A.">
        <title>The king cobra genome reveals dynamic gene evolution and adaptation in the snake venom system.</title>
        <authorList>
            <person name="Vonk F.J."/>
            <person name="Casewell N.R."/>
            <person name="Henkel C.V."/>
            <person name="Heimberg A.M."/>
            <person name="Jansen H.J."/>
            <person name="McCleary R.J."/>
            <person name="Kerkkamp H.M."/>
            <person name="Vos R.A."/>
            <person name="Guerreiro I."/>
            <person name="Calvete J.J."/>
            <person name="Wuster W."/>
            <person name="Woods A.E."/>
            <person name="Logan J.M."/>
            <person name="Harrison R.A."/>
            <person name="Castoe T.A."/>
            <person name="de Koning A.P."/>
            <person name="Pollock D.D."/>
            <person name="Yandell M."/>
            <person name="Calderon D."/>
            <person name="Renjifo C."/>
            <person name="Currier R.B."/>
            <person name="Salgado D."/>
            <person name="Pla D."/>
            <person name="Sanz L."/>
            <person name="Hyder A.S."/>
            <person name="Ribeiro J.M."/>
            <person name="Arntzen J.W."/>
            <person name="van den Thillart G.E."/>
            <person name="Boetzer M."/>
            <person name="Pirovano W."/>
            <person name="Dirks R.P."/>
            <person name="Spaink H.P."/>
            <person name="Duboule D."/>
            <person name="McGlinn E."/>
            <person name="Kini R.M."/>
            <person name="Richardson M.K."/>
        </authorList>
    </citation>
    <scope>NUCLEOTIDE SEQUENCE</scope>
    <source>
        <tissue evidence="1">Blood</tissue>
    </source>
</reference>
<evidence type="ECO:0000313" key="2">
    <source>
        <dbReference type="Proteomes" id="UP000018936"/>
    </source>
</evidence>
<sequence length="96" mass="11285">MAMDSAEILEKARLIEKISLEAFKSGSETEEARYAFGYRRRDPDLYKFVENVFYHPLFKSVMISSIMLNAIFLSLETDYKVRYESHLFLQVMKTAD</sequence>
<keyword evidence="2" id="KW-1185">Reference proteome</keyword>
<dbReference type="AlphaFoldDB" id="V8P3A8"/>
<organism evidence="1 2">
    <name type="scientific">Ophiophagus hannah</name>
    <name type="common">King cobra</name>
    <name type="synonym">Naja hannah</name>
    <dbReference type="NCBI Taxonomy" id="8665"/>
    <lineage>
        <taxon>Eukaryota</taxon>
        <taxon>Metazoa</taxon>
        <taxon>Chordata</taxon>
        <taxon>Craniata</taxon>
        <taxon>Vertebrata</taxon>
        <taxon>Euteleostomi</taxon>
        <taxon>Lepidosauria</taxon>
        <taxon>Squamata</taxon>
        <taxon>Bifurcata</taxon>
        <taxon>Unidentata</taxon>
        <taxon>Episquamata</taxon>
        <taxon>Toxicofera</taxon>
        <taxon>Serpentes</taxon>
        <taxon>Colubroidea</taxon>
        <taxon>Elapidae</taxon>
        <taxon>Elapinae</taxon>
        <taxon>Ophiophagus</taxon>
    </lineage>
</organism>
<accession>V8P3A8</accession>
<proteinExistence type="predicted"/>
<dbReference type="EMBL" id="AZIM01001034">
    <property type="protein sequence ID" value="ETE68372.1"/>
    <property type="molecule type" value="Genomic_DNA"/>
</dbReference>
<dbReference type="OrthoDB" id="416585at2759"/>
<evidence type="ECO:0000313" key="1">
    <source>
        <dbReference type="EMBL" id="ETE68372.1"/>
    </source>
</evidence>
<dbReference type="Proteomes" id="UP000018936">
    <property type="component" value="Unassembled WGS sequence"/>
</dbReference>
<gene>
    <name evidence="1" type="primary">CATSPER3</name>
    <name evidence="1" type="ORF">L345_05837</name>
</gene>
<feature type="non-terminal residue" evidence="1">
    <location>
        <position position="1"/>
    </location>
</feature>
<protein>
    <submittedName>
        <fullName evidence="1">Cation channel sperm-associated protein 3</fullName>
    </submittedName>
</protein>